<dbReference type="Pfam" id="PF06966">
    <property type="entry name" value="DUF1295"/>
    <property type="match status" value="1"/>
</dbReference>
<dbReference type="InterPro" id="IPR010721">
    <property type="entry name" value="UstE-like"/>
</dbReference>
<dbReference type="Proteomes" id="UP001157974">
    <property type="component" value="Unassembled WGS sequence"/>
</dbReference>
<evidence type="ECO:0008006" key="4">
    <source>
        <dbReference type="Google" id="ProtNLM"/>
    </source>
</evidence>
<comment type="caution">
    <text evidence="2">The sequence shown here is derived from an EMBL/GenBank/DDBJ whole genome shotgun (WGS) entry which is preliminary data.</text>
</comment>
<dbReference type="PANTHER" id="PTHR32251:SF17">
    <property type="entry name" value="STEROID 5-ALPHA REDUCTASE C-TERMINAL DOMAIN-CONTAINING PROTEIN"/>
    <property type="match status" value="1"/>
</dbReference>
<feature type="transmembrane region" description="Helical" evidence="1">
    <location>
        <begin position="167"/>
        <end position="185"/>
    </location>
</feature>
<proteinExistence type="predicted"/>
<sequence>MRGKAGFVGGRLLVGGLRRGLGKPMFSTMASGLAVSAGVFAASNALGFTITAATRTHKVADLLSSGPFVLSAVATYAAGPGTTAGLVATGLTGLYCIRLTSFLVKRVLKLGKDTRFDGYIPEEGEKMTAAKLKSLGGLWTIMASWGFIVSLPVTIINSTAAATAGPLFWVFISGQAAGFVIEALADTQKSKFKEDPKNKGNFITTGLWKYSRHPNYFGEIVFWWSAFGSAVASCGISAPALLAIGSPAMTTALLLKVSGIPLAEQKDEEKYGVREEFQRYKRTTNLLIPGTPKRED</sequence>
<dbReference type="AlphaFoldDB" id="A0AAV8UUJ2"/>
<organism evidence="2 3">
    <name type="scientific">Rhodosorus marinus</name>
    <dbReference type="NCBI Taxonomy" id="101924"/>
    <lineage>
        <taxon>Eukaryota</taxon>
        <taxon>Rhodophyta</taxon>
        <taxon>Stylonematophyceae</taxon>
        <taxon>Stylonematales</taxon>
        <taxon>Stylonemataceae</taxon>
        <taxon>Rhodosorus</taxon>
    </lineage>
</organism>
<evidence type="ECO:0000313" key="2">
    <source>
        <dbReference type="EMBL" id="KAJ8906220.1"/>
    </source>
</evidence>
<feature type="transmembrane region" description="Helical" evidence="1">
    <location>
        <begin position="135"/>
        <end position="155"/>
    </location>
</feature>
<feature type="transmembrane region" description="Helical" evidence="1">
    <location>
        <begin position="25"/>
        <end position="47"/>
    </location>
</feature>
<dbReference type="GO" id="GO:0016020">
    <property type="term" value="C:membrane"/>
    <property type="evidence" value="ECO:0007669"/>
    <property type="project" value="TreeGrafter"/>
</dbReference>
<dbReference type="EMBL" id="JAMWBK010000004">
    <property type="protein sequence ID" value="KAJ8906220.1"/>
    <property type="molecule type" value="Genomic_DNA"/>
</dbReference>
<feature type="transmembrane region" description="Helical" evidence="1">
    <location>
        <begin position="84"/>
        <end position="104"/>
    </location>
</feature>
<gene>
    <name evidence="2" type="ORF">NDN08_002714</name>
</gene>
<evidence type="ECO:0000256" key="1">
    <source>
        <dbReference type="SAM" id="Phobius"/>
    </source>
</evidence>
<accession>A0AAV8UUJ2</accession>
<reference evidence="2 3" key="1">
    <citation type="journal article" date="2023" name="Nat. Commun.">
        <title>Origin of minicircular mitochondrial genomes in red algae.</title>
        <authorList>
            <person name="Lee Y."/>
            <person name="Cho C.H."/>
            <person name="Lee Y.M."/>
            <person name="Park S.I."/>
            <person name="Yang J.H."/>
            <person name="West J.A."/>
            <person name="Bhattacharya D."/>
            <person name="Yoon H.S."/>
        </authorList>
    </citation>
    <scope>NUCLEOTIDE SEQUENCE [LARGE SCALE GENOMIC DNA]</scope>
    <source>
        <strain evidence="2 3">CCMP1338</strain>
        <tissue evidence="2">Whole cell</tissue>
    </source>
</reference>
<keyword evidence="1" id="KW-1133">Transmembrane helix</keyword>
<dbReference type="Gene3D" id="1.20.120.1630">
    <property type="match status" value="1"/>
</dbReference>
<name>A0AAV8UUJ2_9RHOD</name>
<protein>
    <recommendedName>
        <fullName evidence="4">Steroid 5-alpha reductase C-terminal domain-containing protein</fullName>
    </recommendedName>
</protein>
<dbReference type="PANTHER" id="PTHR32251">
    <property type="entry name" value="3-OXO-5-ALPHA-STEROID 4-DEHYDROGENASE"/>
    <property type="match status" value="1"/>
</dbReference>
<dbReference type="PROSITE" id="PS50244">
    <property type="entry name" value="S5A_REDUCTASE"/>
    <property type="match status" value="1"/>
</dbReference>
<keyword evidence="1" id="KW-0472">Membrane</keyword>
<keyword evidence="1" id="KW-0812">Transmembrane</keyword>
<keyword evidence="3" id="KW-1185">Reference proteome</keyword>
<feature type="transmembrane region" description="Helical" evidence="1">
    <location>
        <begin position="221"/>
        <end position="244"/>
    </location>
</feature>
<evidence type="ECO:0000313" key="3">
    <source>
        <dbReference type="Proteomes" id="UP001157974"/>
    </source>
</evidence>